<comment type="caution">
    <text evidence="2">The sequence shown here is derived from an EMBL/GenBank/DDBJ whole genome shotgun (WGS) entry which is preliminary data.</text>
</comment>
<feature type="domain" description="MOSC" evidence="1">
    <location>
        <begin position="27"/>
        <end position="164"/>
    </location>
</feature>
<proteinExistence type="predicted"/>
<accession>A0ABU9IFY0</accession>
<reference evidence="2 3" key="1">
    <citation type="submission" date="2024-04" db="EMBL/GenBank/DDBJ databases">
        <title>Aurantiacibacter sp. DGU6 16S ribosomal RNA gene Genome sequencing and assembly.</title>
        <authorList>
            <person name="Park S."/>
        </authorList>
    </citation>
    <scope>NUCLEOTIDE SEQUENCE [LARGE SCALE GENOMIC DNA]</scope>
    <source>
        <strain evidence="2 3">DGU6</strain>
    </source>
</reference>
<evidence type="ECO:0000313" key="2">
    <source>
        <dbReference type="EMBL" id="MEL1250642.1"/>
    </source>
</evidence>
<dbReference type="Gene3D" id="2.40.33.20">
    <property type="entry name" value="PK beta-barrel domain-like"/>
    <property type="match status" value="1"/>
</dbReference>
<dbReference type="EMBL" id="JBBYHV010000001">
    <property type="protein sequence ID" value="MEL1250642.1"/>
    <property type="molecule type" value="Genomic_DNA"/>
</dbReference>
<evidence type="ECO:0000313" key="3">
    <source>
        <dbReference type="Proteomes" id="UP001497045"/>
    </source>
</evidence>
<dbReference type="SUPFAM" id="SSF50800">
    <property type="entry name" value="PK beta-barrel domain-like"/>
    <property type="match status" value="1"/>
</dbReference>
<dbReference type="PANTHER" id="PTHR30212">
    <property type="entry name" value="PROTEIN YIIM"/>
    <property type="match status" value="1"/>
</dbReference>
<dbReference type="InterPro" id="IPR005302">
    <property type="entry name" value="MoCF_Sase_C"/>
</dbReference>
<dbReference type="Pfam" id="PF03473">
    <property type="entry name" value="MOSC"/>
    <property type="match status" value="1"/>
</dbReference>
<dbReference type="InterPro" id="IPR011037">
    <property type="entry name" value="Pyrv_Knase-like_insert_dom_sf"/>
</dbReference>
<protein>
    <submittedName>
        <fullName evidence="2">MOSC domain-containing protein</fullName>
    </submittedName>
</protein>
<dbReference type="PROSITE" id="PS51340">
    <property type="entry name" value="MOSC"/>
    <property type="match status" value="1"/>
</dbReference>
<dbReference type="InterPro" id="IPR052353">
    <property type="entry name" value="Benzoxazolinone_Detox_Enz"/>
</dbReference>
<sequence>MTITVVAICTAAAVPFRGDEQSAIAKQPVSGKVAITSLGLAGDEQADLVHHGGPDMALHHYPRDHHEYWRGELGNHRLLAEPGAFGSNLSTLGLTEDQVLLGDRFRFGTALLEACQPRQPCWKIEHRFGEKAMVKRIMATGRCGWFYRVIKEGEAEAGDELVKVSEGLPEWSMARLFGGIWGTSTPVDTDLLHEISRLPLLAGKLRNKLIAKLDV</sequence>
<gene>
    <name evidence="2" type="ORF">AAEO60_08165</name>
</gene>
<dbReference type="PANTHER" id="PTHR30212:SF2">
    <property type="entry name" value="PROTEIN YIIM"/>
    <property type="match status" value="1"/>
</dbReference>
<name>A0ABU9IFY0_9SPHN</name>
<keyword evidence="3" id="KW-1185">Reference proteome</keyword>
<dbReference type="Proteomes" id="UP001497045">
    <property type="component" value="Unassembled WGS sequence"/>
</dbReference>
<dbReference type="RefSeq" id="WP_341673156.1">
    <property type="nucleotide sequence ID" value="NZ_JBBYHV010000001.1"/>
</dbReference>
<evidence type="ECO:0000259" key="1">
    <source>
        <dbReference type="PROSITE" id="PS51340"/>
    </source>
</evidence>
<organism evidence="2 3">
    <name type="scientific">Aurantiacibacter gilvus</name>
    <dbReference type="NCBI Taxonomy" id="3139141"/>
    <lineage>
        <taxon>Bacteria</taxon>
        <taxon>Pseudomonadati</taxon>
        <taxon>Pseudomonadota</taxon>
        <taxon>Alphaproteobacteria</taxon>
        <taxon>Sphingomonadales</taxon>
        <taxon>Erythrobacteraceae</taxon>
        <taxon>Aurantiacibacter</taxon>
    </lineage>
</organism>